<evidence type="ECO:0000313" key="3">
    <source>
        <dbReference type="EMBL" id="GAA1766093.1"/>
    </source>
</evidence>
<sequence>MLGTTASLLTLGACTDAGGEPRHTASGGISTPSSRGTSRGPATPARTWVAEENSRPGDREWHLSPRVIAPTGMLSAYASHASARAGDAVAVYVDSRLGDVVVKAHRLGHYGGQGGRTVWRSGSLPGRPQRPPVIDADHRARYTWEPTTVLDTTGWPPGTYLLTVTSGGQSHYVPLTIRSADVTGRLVVVNATATYQAYNTFGGYSLYSDGATRHFENRARKVSFDRPGDTSGARTLLLYEIGPIQAAERLGLDLAYLTSGDLDAGTPALAGAAGVVSLGHDEYWSRGMRAAVTSARDTGTNVGFLGANAMYWRVRFEDAGRTVVCFKDGSADPLGDTAEATVKWRDGPVPDPENALVGMLYEAFPVQGPFVVRDPGFFGFAGLGARAGLSVPGLCGTEVDRAYPIAGTPPTLQVVGHSPVTGEGIGTTFSDMTYYSTPSGAGVVAVGSMLWCPALRGAYARYGITAASTAFAAAVTDNLLRELATPRLGERRPARPDLDAVGASPSTRTGSGGPVAPA</sequence>
<proteinExistence type="predicted"/>
<feature type="region of interest" description="Disordered" evidence="1">
    <location>
        <begin position="486"/>
        <end position="518"/>
    </location>
</feature>
<feature type="region of interest" description="Disordered" evidence="1">
    <location>
        <begin position="15"/>
        <end position="61"/>
    </location>
</feature>
<evidence type="ECO:0000256" key="1">
    <source>
        <dbReference type="SAM" id="MobiDB-lite"/>
    </source>
</evidence>
<dbReference type="EMBL" id="BAAAPN010000057">
    <property type="protein sequence ID" value="GAA1766093.1"/>
    <property type="molecule type" value="Genomic_DNA"/>
</dbReference>
<feature type="compositionally biased region" description="Polar residues" evidence="1">
    <location>
        <begin position="27"/>
        <end position="37"/>
    </location>
</feature>
<feature type="compositionally biased region" description="Basic and acidic residues" evidence="1">
    <location>
        <begin position="52"/>
        <end position="61"/>
    </location>
</feature>
<evidence type="ECO:0000259" key="2">
    <source>
        <dbReference type="Pfam" id="PF20254"/>
    </source>
</evidence>
<feature type="compositionally biased region" description="Basic and acidic residues" evidence="1">
    <location>
        <begin position="488"/>
        <end position="498"/>
    </location>
</feature>
<dbReference type="Proteomes" id="UP001501475">
    <property type="component" value="Unassembled WGS sequence"/>
</dbReference>
<evidence type="ECO:0000313" key="4">
    <source>
        <dbReference type="Proteomes" id="UP001501475"/>
    </source>
</evidence>
<organism evidence="3 4">
    <name type="scientific">Nostocoides vanveenii</name>
    <dbReference type="NCBI Taxonomy" id="330835"/>
    <lineage>
        <taxon>Bacteria</taxon>
        <taxon>Bacillati</taxon>
        <taxon>Actinomycetota</taxon>
        <taxon>Actinomycetes</taxon>
        <taxon>Micrococcales</taxon>
        <taxon>Intrasporangiaceae</taxon>
        <taxon>Nostocoides</taxon>
    </lineage>
</organism>
<dbReference type="InterPro" id="IPR046540">
    <property type="entry name" value="DMFA2_C"/>
</dbReference>
<protein>
    <recommendedName>
        <fullName evidence="2">N,N-dimethylformamidase beta subunit-like C-terminal domain-containing protein</fullName>
    </recommendedName>
</protein>
<name>A0ABN2KWN3_9MICO</name>
<keyword evidence="4" id="KW-1185">Reference proteome</keyword>
<feature type="domain" description="N,N-dimethylformamidase beta subunit-like C-terminal" evidence="2">
    <location>
        <begin position="102"/>
        <end position="456"/>
    </location>
</feature>
<dbReference type="Pfam" id="PF20254">
    <property type="entry name" value="DMFA2_C"/>
    <property type="match status" value="1"/>
</dbReference>
<gene>
    <name evidence="3" type="ORF">GCM10009810_26180</name>
</gene>
<accession>A0ABN2KWN3</accession>
<reference evidence="3 4" key="1">
    <citation type="journal article" date="2019" name="Int. J. Syst. Evol. Microbiol.">
        <title>The Global Catalogue of Microorganisms (GCM) 10K type strain sequencing project: providing services to taxonomists for standard genome sequencing and annotation.</title>
        <authorList>
            <consortium name="The Broad Institute Genomics Platform"/>
            <consortium name="The Broad Institute Genome Sequencing Center for Infectious Disease"/>
            <person name="Wu L."/>
            <person name="Ma J."/>
        </authorList>
    </citation>
    <scope>NUCLEOTIDE SEQUENCE [LARGE SCALE GENOMIC DNA]</scope>
    <source>
        <strain evidence="3 4">JCM 15591</strain>
    </source>
</reference>
<comment type="caution">
    <text evidence="3">The sequence shown here is derived from an EMBL/GenBank/DDBJ whole genome shotgun (WGS) entry which is preliminary data.</text>
</comment>